<dbReference type="InterPro" id="IPR005066">
    <property type="entry name" value="MoCF_OxRdtse_dimer"/>
</dbReference>
<dbReference type="InterPro" id="IPR008335">
    <property type="entry name" value="Mopterin_OxRdtase_euk"/>
</dbReference>
<evidence type="ECO:0000256" key="1">
    <source>
        <dbReference type="ARBA" id="ARBA00001924"/>
    </source>
</evidence>
<evidence type="ECO:0000256" key="2">
    <source>
        <dbReference type="ARBA" id="ARBA00022505"/>
    </source>
</evidence>
<dbReference type="OMA" id="TWHVAEL"/>
<dbReference type="Gene3D" id="2.60.40.650">
    <property type="match status" value="1"/>
</dbReference>
<accession>A0A165ABA7</accession>
<feature type="domain" description="Oxidoreductase molybdopterin-binding" evidence="6">
    <location>
        <begin position="42"/>
        <end position="221"/>
    </location>
</feature>
<dbReference type="GO" id="GO:0006790">
    <property type="term" value="P:sulfur compound metabolic process"/>
    <property type="evidence" value="ECO:0007669"/>
    <property type="project" value="TreeGrafter"/>
</dbReference>
<dbReference type="FunFam" id="3.90.420.10:FF:000002">
    <property type="entry name" value="sulfite oxidase, mitochondrial"/>
    <property type="match status" value="1"/>
</dbReference>
<dbReference type="AlphaFoldDB" id="A0A165ABA7"/>
<dbReference type="STRING" id="1328760.A0A165ABA7"/>
<dbReference type="InterPro" id="IPR036374">
    <property type="entry name" value="OxRdtase_Mopterin-bd_sf"/>
</dbReference>
<reference evidence="8 9" key="1">
    <citation type="journal article" date="2016" name="Fungal Biol.">
        <title>The genome of Xylona heveae provides a window into fungal endophytism.</title>
        <authorList>
            <person name="Gazis R."/>
            <person name="Kuo A."/>
            <person name="Riley R."/>
            <person name="LaButti K."/>
            <person name="Lipzen A."/>
            <person name="Lin J."/>
            <person name="Amirebrahimi M."/>
            <person name="Hesse C.N."/>
            <person name="Spatafora J.W."/>
            <person name="Henrissat B."/>
            <person name="Hainaut M."/>
            <person name="Grigoriev I.V."/>
            <person name="Hibbett D.S."/>
        </authorList>
    </citation>
    <scope>NUCLEOTIDE SEQUENCE [LARGE SCALE GENOMIC DNA]</scope>
    <source>
        <strain evidence="8 9">TC161</strain>
    </source>
</reference>
<feature type="compositionally biased region" description="Basic and acidic residues" evidence="5">
    <location>
        <begin position="10"/>
        <end position="20"/>
    </location>
</feature>
<dbReference type="SUPFAM" id="SSF81296">
    <property type="entry name" value="E set domains"/>
    <property type="match status" value="1"/>
</dbReference>
<dbReference type="PANTHER" id="PTHR19372:SF7">
    <property type="entry name" value="SULFITE OXIDASE, MITOCHONDRIAL"/>
    <property type="match status" value="1"/>
</dbReference>
<dbReference type="GO" id="GO:0020037">
    <property type="term" value="F:heme binding"/>
    <property type="evidence" value="ECO:0007669"/>
    <property type="project" value="TreeGrafter"/>
</dbReference>
<dbReference type="PRINTS" id="PR00407">
    <property type="entry name" value="EUMOPTERIN"/>
</dbReference>
<dbReference type="GO" id="GO:0008482">
    <property type="term" value="F:sulfite oxidase activity"/>
    <property type="evidence" value="ECO:0007669"/>
    <property type="project" value="TreeGrafter"/>
</dbReference>
<gene>
    <name evidence="8" type="ORF">L228DRAFT_249882</name>
</gene>
<dbReference type="PANTHER" id="PTHR19372">
    <property type="entry name" value="SULFITE REDUCTASE"/>
    <property type="match status" value="1"/>
</dbReference>
<keyword evidence="3" id="KW-0479">Metal-binding</keyword>
<dbReference type="SUPFAM" id="SSF56524">
    <property type="entry name" value="Oxidoreductase molybdopterin-binding domain"/>
    <property type="match status" value="1"/>
</dbReference>
<dbReference type="GO" id="GO:0043546">
    <property type="term" value="F:molybdopterin cofactor binding"/>
    <property type="evidence" value="ECO:0007669"/>
    <property type="project" value="TreeGrafter"/>
</dbReference>
<feature type="region of interest" description="Disordered" evidence="5">
    <location>
        <begin position="1"/>
        <end position="20"/>
    </location>
</feature>
<dbReference type="GO" id="GO:0030151">
    <property type="term" value="F:molybdenum ion binding"/>
    <property type="evidence" value="ECO:0007669"/>
    <property type="project" value="InterPro"/>
</dbReference>
<sequence>MTTTTQLVHSKPDPLNREPSPKELIAKFITEGTEDGAYDRNHGNIPQINGDTHTVRVQGSVRTPLSLSVAQLKNDFSQHELVCALQCAGNRRHTMRTRLKEVDGIDWFDGAVMNCRWRGPLLKDVLEKAGVNVPDTNKAHVAFACYQTETEKDSWYGASVELWRALKADAEIILALEMNNKPLTPKHGYPVRVVVPGVAGARSVKWLDRITIQDHESDNFYHQMDYKILPADITTPEEARAHLKSTPALQDMPINSVVAVPYSGDTVTLSRRGDIEVRGYALPAGTQGPVVKVEVSADGGKSWTDAEIIRDRHQSKWCWALYRAKVKIERGTNKLILSRATDAGGNVQVEKPEWNIRGVAYNGYGEARDVTVV</sequence>
<dbReference type="GO" id="GO:0005739">
    <property type="term" value="C:mitochondrion"/>
    <property type="evidence" value="ECO:0007669"/>
    <property type="project" value="TreeGrafter"/>
</dbReference>
<dbReference type="InParanoid" id="A0A165ABA7"/>
<organism evidence="8 9">
    <name type="scientific">Xylona heveae (strain CBS 132557 / TC161)</name>
    <dbReference type="NCBI Taxonomy" id="1328760"/>
    <lineage>
        <taxon>Eukaryota</taxon>
        <taxon>Fungi</taxon>
        <taxon>Dikarya</taxon>
        <taxon>Ascomycota</taxon>
        <taxon>Pezizomycotina</taxon>
        <taxon>Xylonomycetes</taxon>
        <taxon>Xylonales</taxon>
        <taxon>Xylonaceae</taxon>
        <taxon>Xylona</taxon>
    </lineage>
</organism>
<dbReference type="GeneID" id="28898326"/>
<evidence type="ECO:0000256" key="3">
    <source>
        <dbReference type="ARBA" id="ARBA00022723"/>
    </source>
</evidence>
<name>A0A165ABA7_XYLHT</name>
<dbReference type="RefSeq" id="XP_018185759.1">
    <property type="nucleotide sequence ID" value="XM_018333189.1"/>
</dbReference>
<dbReference type="Pfam" id="PF03404">
    <property type="entry name" value="Mo-co_dimer"/>
    <property type="match status" value="1"/>
</dbReference>
<evidence type="ECO:0000259" key="6">
    <source>
        <dbReference type="Pfam" id="PF00174"/>
    </source>
</evidence>
<feature type="domain" description="Moybdenum cofactor oxidoreductase dimerisation" evidence="7">
    <location>
        <begin position="248"/>
        <end position="364"/>
    </location>
</feature>
<comment type="cofactor">
    <cofactor evidence="1">
        <name>Mo-molybdopterin</name>
        <dbReference type="ChEBI" id="CHEBI:71302"/>
    </cofactor>
</comment>
<evidence type="ECO:0000313" key="9">
    <source>
        <dbReference type="Proteomes" id="UP000076632"/>
    </source>
</evidence>
<dbReference type="OrthoDB" id="10051395at2759"/>
<keyword evidence="4" id="KW-0560">Oxidoreductase</keyword>
<evidence type="ECO:0000256" key="4">
    <source>
        <dbReference type="ARBA" id="ARBA00023002"/>
    </source>
</evidence>
<dbReference type="InterPro" id="IPR000572">
    <property type="entry name" value="OxRdtase_Mopterin-bd_dom"/>
</dbReference>
<keyword evidence="9" id="KW-1185">Reference proteome</keyword>
<protein>
    <submittedName>
        <fullName evidence="8">Sulfite oxidase</fullName>
    </submittedName>
</protein>
<dbReference type="Pfam" id="PF00174">
    <property type="entry name" value="Oxidored_molyb"/>
    <property type="match status" value="1"/>
</dbReference>
<proteinExistence type="predicted"/>
<keyword evidence="2" id="KW-0500">Molybdenum</keyword>
<dbReference type="EMBL" id="KV407463">
    <property type="protein sequence ID" value="KZF20204.1"/>
    <property type="molecule type" value="Genomic_DNA"/>
</dbReference>
<dbReference type="InterPro" id="IPR014756">
    <property type="entry name" value="Ig_E-set"/>
</dbReference>
<evidence type="ECO:0000256" key="5">
    <source>
        <dbReference type="SAM" id="MobiDB-lite"/>
    </source>
</evidence>
<dbReference type="Proteomes" id="UP000076632">
    <property type="component" value="Unassembled WGS sequence"/>
</dbReference>
<evidence type="ECO:0000259" key="7">
    <source>
        <dbReference type="Pfam" id="PF03404"/>
    </source>
</evidence>
<dbReference type="Gene3D" id="3.90.420.10">
    <property type="entry name" value="Oxidoreductase, molybdopterin-binding domain"/>
    <property type="match status" value="1"/>
</dbReference>
<evidence type="ECO:0000313" key="8">
    <source>
        <dbReference type="EMBL" id="KZF20204.1"/>
    </source>
</evidence>